<dbReference type="Proteomes" id="UP000242188">
    <property type="component" value="Unassembled WGS sequence"/>
</dbReference>
<organism evidence="14 15">
    <name type="scientific">Mizuhopecten yessoensis</name>
    <name type="common">Japanese scallop</name>
    <name type="synonym">Patinopecten yessoensis</name>
    <dbReference type="NCBI Taxonomy" id="6573"/>
    <lineage>
        <taxon>Eukaryota</taxon>
        <taxon>Metazoa</taxon>
        <taxon>Spiralia</taxon>
        <taxon>Lophotrochozoa</taxon>
        <taxon>Mollusca</taxon>
        <taxon>Bivalvia</taxon>
        <taxon>Autobranchia</taxon>
        <taxon>Pteriomorphia</taxon>
        <taxon>Pectinida</taxon>
        <taxon>Pectinoidea</taxon>
        <taxon>Pectinidae</taxon>
        <taxon>Mizuhopecten</taxon>
    </lineage>
</organism>
<keyword evidence="5 12" id="KW-0808">Transferase</keyword>
<comment type="pathway">
    <text evidence="2 12">Phospholipid metabolism; phosphatidylserine biosynthesis.</text>
</comment>
<dbReference type="GO" id="GO:0005789">
    <property type="term" value="C:endoplasmic reticulum membrane"/>
    <property type="evidence" value="ECO:0007669"/>
    <property type="project" value="UniProtKB-SubCell"/>
</dbReference>
<sequence length="459" mass="53608">MGMATMSTDHRELHAEEVEHFRFINEKAVDDISLGVFYKPHTVTLLTVSVLGLLYAAFTRNDDVQDDNIWTGFCAVVFFFLVISVLAFPNGPFTRPHPAIWRMVFGMSVFYFIFLVFVLFQTRKDFRRILEWLYPDLEGIKVEEKEYAANCSEIDLPRIVSHLDCFATAHFLGWITKAVLIRHYGILWTISIMWEITEMAFCHLLPNFAECWWDAWVLDVLVCNGLGIWFGMFLCKKLEMRNYHWESIKDIHTTTGKLRRIVLQFTPVSWADVKWLDPMSSYRRVAEVCLLIIVWQLSELNTFFLKHIMEVPQNHNLNVWRLFLICLISAPTIRQYYLYVTDRQCKRLGTQCWMFCAITLTEAIVCLKFGTDLFKQTDILYVMYWFLVQLIGSVICVYLCAVYAKKWRWTSLEDGFFVTDSEASPDSSTPKKIQRTGNGTAANAYNLRKRQQQTNGGVD</sequence>
<evidence type="ECO:0000256" key="10">
    <source>
        <dbReference type="ARBA" id="ARBA00023136"/>
    </source>
</evidence>
<gene>
    <name evidence="14" type="ORF">KP79_PYT23433</name>
</gene>
<feature type="transmembrane region" description="Helical" evidence="12">
    <location>
        <begin position="352"/>
        <end position="370"/>
    </location>
</feature>
<dbReference type="GO" id="GO:0106245">
    <property type="term" value="F:L-serine-phosphatidylethanolamine phosphatidyltransferase activity"/>
    <property type="evidence" value="ECO:0007669"/>
    <property type="project" value="UniProtKB-UniRule"/>
</dbReference>
<dbReference type="GO" id="GO:0006659">
    <property type="term" value="P:phosphatidylserine biosynthetic process"/>
    <property type="evidence" value="ECO:0007669"/>
    <property type="project" value="UniProtKB-UniRule"/>
</dbReference>
<feature type="transmembrane region" description="Helical" evidence="12">
    <location>
        <begin position="41"/>
        <end position="58"/>
    </location>
</feature>
<evidence type="ECO:0000256" key="5">
    <source>
        <dbReference type="ARBA" id="ARBA00022679"/>
    </source>
</evidence>
<feature type="compositionally biased region" description="Polar residues" evidence="13">
    <location>
        <begin position="421"/>
        <end position="443"/>
    </location>
</feature>
<evidence type="ECO:0000256" key="3">
    <source>
        <dbReference type="ARBA" id="ARBA00005189"/>
    </source>
</evidence>
<evidence type="ECO:0000256" key="6">
    <source>
        <dbReference type="ARBA" id="ARBA00022692"/>
    </source>
</evidence>
<comment type="catalytic activity">
    <reaction evidence="12">
        <text>a 1,2-diacyl-sn-glycero-3-phosphoethanolamine + L-serine = a 1,2-diacyl-sn-glycero-3-phospho-L-serine + ethanolamine</text>
        <dbReference type="Rhea" id="RHEA:27606"/>
        <dbReference type="ChEBI" id="CHEBI:33384"/>
        <dbReference type="ChEBI" id="CHEBI:57262"/>
        <dbReference type="ChEBI" id="CHEBI:57603"/>
        <dbReference type="ChEBI" id="CHEBI:64612"/>
        <dbReference type="EC" id="2.7.8.29"/>
    </reaction>
</comment>
<dbReference type="UniPathway" id="UPA00948"/>
<evidence type="ECO:0000256" key="1">
    <source>
        <dbReference type="ARBA" id="ARBA00004477"/>
    </source>
</evidence>
<dbReference type="STRING" id="6573.A0A210QXH1"/>
<keyword evidence="15" id="KW-1185">Reference proteome</keyword>
<keyword evidence="9 12" id="KW-0443">Lipid metabolism</keyword>
<evidence type="ECO:0000256" key="8">
    <source>
        <dbReference type="ARBA" id="ARBA00022989"/>
    </source>
</evidence>
<evidence type="ECO:0000313" key="14">
    <source>
        <dbReference type="EMBL" id="OWF53430.1"/>
    </source>
</evidence>
<feature type="transmembrane region" description="Helical" evidence="12">
    <location>
        <begin position="186"/>
        <end position="209"/>
    </location>
</feature>
<dbReference type="InterPro" id="IPR004277">
    <property type="entry name" value="PSS"/>
</dbReference>
<feature type="transmembrane region" description="Helical" evidence="12">
    <location>
        <begin position="215"/>
        <end position="235"/>
    </location>
</feature>
<reference evidence="14 15" key="1">
    <citation type="journal article" date="2017" name="Nat. Ecol. Evol.">
        <title>Scallop genome provides insights into evolution of bilaterian karyotype and development.</title>
        <authorList>
            <person name="Wang S."/>
            <person name="Zhang J."/>
            <person name="Jiao W."/>
            <person name="Li J."/>
            <person name="Xun X."/>
            <person name="Sun Y."/>
            <person name="Guo X."/>
            <person name="Huan P."/>
            <person name="Dong B."/>
            <person name="Zhang L."/>
            <person name="Hu X."/>
            <person name="Sun X."/>
            <person name="Wang J."/>
            <person name="Zhao C."/>
            <person name="Wang Y."/>
            <person name="Wang D."/>
            <person name="Huang X."/>
            <person name="Wang R."/>
            <person name="Lv J."/>
            <person name="Li Y."/>
            <person name="Zhang Z."/>
            <person name="Liu B."/>
            <person name="Lu W."/>
            <person name="Hui Y."/>
            <person name="Liang J."/>
            <person name="Zhou Z."/>
            <person name="Hou R."/>
            <person name="Li X."/>
            <person name="Liu Y."/>
            <person name="Li H."/>
            <person name="Ning X."/>
            <person name="Lin Y."/>
            <person name="Zhao L."/>
            <person name="Xing Q."/>
            <person name="Dou J."/>
            <person name="Li Y."/>
            <person name="Mao J."/>
            <person name="Guo H."/>
            <person name="Dou H."/>
            <person name="Li T."/>
            <person name="Mu C."/>
            <person name="Jiang W."/>
            <person name="Fu Q."/>
            <person name="Fu X."/>
            <person name="Miao Y."/>
            <person name="Liu J."/>
            <person name="Yu Q."/>
            <person name="Li R."/>
            <person name="Liao H."/>
            <person name="Li X."/>
            <person name="Kong Y."/>
            <person name="Jiang Z."/>
            <person name="Chourrout D."/>
            <person name="Li R."/>
            <person name="Bao Z."/>
        </authorList>
    </citation>
    <scope>NUCLEOTIDE SEQUENCE [LARGE SCALE GENOMIC DNA]</scope>
    <source>
        <strain evidence="14 15">PY_sf001</strain>
    </source>
</reference>
<evidence type="ECO:0000256" key="12">
    <source>
        <dbReference type="RuleBase" id="RU368094"/>
    </source>
</evidence>
<evidence type="ECO:0000256" key="2">
    <source>
        <dbReference type="ARBA" id="ARBA00004916"/>
    </source>
</evidence>
<dbReference type="PANTHER" id="PTHR15362">
    <property type="entry name" value="PHOSPHATIDYLINOSITOL SYNTHASE"/>
    <property type="match status" value="1"/>
</dbReference>
<keyword evidence="11 12" id="KW-1208">Phospholipid metabolism</keyword>
<dbReference type="AlphaFoldDB" id="A0A210QXH1"/>
<proteinExistence type="inferred from homology"/>
<protein>
    <recommendedName>
        <fullName evidence="12">Phosphatidylserine synthase</fullName>
        <ecNumber evidence="12">2.7.8.29</ecNumber>
    </recommendedName>
    <alternativeName>
        <fullName evidence="12">Serine-exchange enzyme</fullName>
    </alternativeName>
</protein>
<evidence type="ECO:0000256" key="7">
    <source>
        <dbReference type="ARBA" id="ARBA00022824"/>
    </source>
</evidence>
<evidence type="ECO:0000256" key="9">
    <source>
        <dbReference type="ARBA" id="ARBA00023098"/>
    </source>
</evidence>
<dbReference type="EC" id="2.7.8.29" evidence="12"/>
<feature type="region of interest" description="Disordered" evidence="13">
    <location>
        <begin position="421"/>
        <end position="459"/>
    </location>
</feature>
<keyword evidence="7 12" id="KW-0256">Endoplasmic reticulum</keyword>
<evidence type="ECO:0000256" key="13">
    <source>
        <dbReference type="SAM" id="MobiDB-lite"/>
    </source>
</evidence>
<feature type="transmembrane region" description="Helical" evidence="12">
    <location>
        <begin position="70"/>
        <end position="88"/>
    </location>
</feature>
<evidence type="ECO:0000313" key="15">
    <source>
        <dbReference type="Proteomes" id="UP000242188"/>
    </source>
</evidence>
<dbReference type="PANTHER" id="PTHR15362:SF15">
    <property type="entry name" value="PHOSPHATIDYLSERINE SYNTHASE 1"/>
    <property type="match status" value="1"/>
</dbReference>
<comment type="subcellular location">
    <subcellularLocation>
        <location evidence="1 12">Endoplasmic reticulum membrane</location>
        <topology evidence="1 12">Multi-pass membrane protein</topology>
    </subcellularLocation>
</comment>
<keyword evidence="12" id="KW-0444">Lipid biosynthesis</keyword>
<comment type="caution">
    <text evidence="14">The sequence shown here is derived from an EMBL/GenBank/DDBJ whole genome shotgun (WGS) entry which is preliminary data.</text>
</comment>
<comment type="function">
    <text evidence="12">Catalyzes a base-exchange reaction in which the polar head group of phosphatidylethanolamine (PE) is replaced by L-serine.</text>
</comment>
<name>A0A210QXH1_MIZYE</name>
<keyword evidence="12" id="KW-0594">Phospholipid biosynthesis</keyword>
<dbReference type="EMBL" id="NEDP02001345">
    <property type="protein sequence ID" value="OWF53430.1"/>
    <property type="molecule type" value="Genomic_DNA"/>
</dbReference>
<keyword evidence="6 12" id="KW-0812">Transmembrane</keyword>
<dbReference type="OrthoDB" id="10265393at2759"/>
<keyword evidence="10 12" id="KW-0472">Membrane</keyword>
<comment type="pathway">
    <text evidence="3">Lipid metabolism.</text>
</comment>
<keyword evidence="8 12" id="KW-1133">Transmembrane helix</keyword>
<dbReference type="Pfam" id="PF03034">
    <property type="entry name" value="PSS"/>
    <property type="match status" value="1"/>
</dbReference>
<feature type="transmembrane region" description="Helical" evidence="12">
    <location>
        <begin position="382"/>
        <end position="404"/>
    </location>
</feature>
<feature type="transmembrane region" description="Helical" evidence="12">
    <location>
        <begin position="100"/>
        <end position="120"/>
    </location>
</feature>
<accession>A0A210QXH1</accession>
<evidence type="ECO:0000256" key="11">
    <source>
        <dbReference type="ARBA" id="ARBA00023264"/>
    </source>
</evidence>
<evidence type="ECO:0000256" key="4">
    <source>
        <dbReference type="ARBA" id="ARBA00008671"/>
    </source>
</evidence>
<comment type="similarity">
    <text evidence="4 12">Belongs to the phosphatidyl serine synthase family.</text>
</comment>